<dbReference type="GO" id="GO:0003700">
    <property type="term" value="F:DNA-binding transcription factor activity"/>
    <property type="evidence" value="ECO:0007669"/>
    <property type="project" value="InterPro"/>
</dbReference>
<accession>K9EA55</accession>
<keyword evidence="1" id="KW-0805">Transcription regulation</keyword>
<protein>
    <recommendedName>
        <fullName evidence="4">HTH arsR-type domain-containing protein</fullName>
    </recommendedName>
</protein>
<name>K9EA55_9LACT</name>
<dbReference type="InterPro" id="IPR036390">
    <property type="entry name" value="WH_DNA-bd_sf"/>
</dbReference>
<dbReference type="SMART" id="SM00418">
    <property type="entry name" value="HTH_ARSR"/>
    <property type="match status" value="1"/>
</dbReference>
<organism evidence="5 6">
    <name type="scientific">Alloiococcus otitis ATCC 51267</name>
    <dbReference type="NCBI Taxonomy" id="883081"/>
    <lineage>
        <taxon>Bacteria</taxon>
        <taxon>Bacillati</taxon>
        <taxon>Bacillota</taxon>
        <taxon>Bacilli</taxon>
        <taxon>Lactobacillales</taxon>
        <taxon>Carnobacteriaceae</taxon>
        <taxon>Alloiococcus</taxon>
    </lineage>
</organism>
<dbReference type="PROSITE" id="PS50987">
    <property type="entry name" value="HTH_ARSR_2"/>
    <property type="match status" value="1"/>
</dbReference>
<comment type="caution">
    <text evidence="5">The sequence shown here is derived from an EMBL/GenBank/DDBJ whole genome shotgun (WGS) entry which is preliminary data.</text>
</comment>
<dbReference type="AlphaFoldDB" id="K9EA55"/>
<evidence type="ECO:0000256" key="2">
    <source>
        <dbReference type="ARBA" id="ARBA00023125"/>
    </source>
</evidence>
<dbReference type="PRINTS" id="PR00778">
    <property type="entry name" value="HTHARSR"/>
</dbReference>
<dbReference type="Proteomes" id="UP000009875">
    <property type="component" value="Unassembled WGS sequence"/>
</dbReference>
<keyword evidence="6" id="KW-1185">Reference proteome</keyword>
<evidence type="ECO:0000313" key="6">
    <source>
        <dbReference type="Proteomes" id="UP000009875"/>
    </source>
</evidence>
<keyword evidence="3" id="KW-0804">Transcription</keyword>
<dbReference type="Gene3D" id="1.10.10.10">
    <property type="entry name" value="Winged helix-like DNA-binding domain superfamily/Winged helix DNA-binding domain"/>
    <property type="match status" value="1"/>
</dbReference>
<dbReference type="InterPro" id="IPR001845">
    <property type="entry name" value="HTH_ArsR_DNA-bd_dom"/>
</dbReference>
<dbReference type="Pfam" id="PF01022">
    <property type="entry name" value="HTH_5"/>
    <property type="match status" value="1"/>
</dbReference>
<reference evidence="5 6" key="1">
    <citation type="submission" date="2012-09" db="EMBL/GenBank/DDBJ databases">
        <title>The Genome Sequence of Alloiococcus otitis ATCC 51267.</title>
        <authorList>
            <consortium name="The Broad Institute Genome Sequencing Platform"/>
            <person name="Earl A."/>
            <person name="Ward D."/>
            <person name="Feldgarden M."/>
            <person name="Gevers D."/>
            <person name="Huys G."/>
            <person name="Walker B."/>
            <person name="Young S.K."/>
            <person name="Zeng Q."/>
            <person name="Gargeya S."/>
            <person name="Fitzgerald M."/>
            <person name="Haas B."/>
            <person name="Abouelleil A."/>
            <person name="Alvarado L."/>
            <person name="Arachchi H.M."/>
            <person name="Berlin A.M."/>
            <person name="Chapman S.B."/>
            <person name="Goldberg J."/>
            <person name="Griggs A."/>
            <person name="Gujja S."/>
            <person name="Hansen M."/>
            <person name="Howarth C."/>
            <person name="Imamovic A."/>
            <person name="Larimer J."/>
            <person name="McCowen C."/>
            <person name="Montmayeur A."/>
            <person name="Murphy C."/>
            <person name="Neiman D."/>
            <person name="Pearson M."/>
            <person name="Priest M."/>
            <person name="Roberts A."/>
            <person name="Saif S."/>
            <person name="Shea T."/>
            <person name="Sisk P."/>
            <person name="Sykes S."/>
            <person name="Wortman J."/>
            <person name="Nusbaum C."/>
            <person name="Birren B."/>
        </authorList>
    </citation>
    <scope>NUCLEOTIDE SEQUENCE [LARGE SCALE GENOMIC DNA]</scope>
    <source>
        <strain evidence="5 6">ATCC 51267</strain>
    </source>
</reference>
<dbReference type="EMBL" id="AGXA01000005">
    <property type="protein sequence ID" value="EKU94109.1"/>
    <property type="molecule type" value="Genomic_DNA"/>
</dbReference>
<dbReference type="InterPro" id="IPR036388">
    <property type="entry name" value="WH-like_DNA-bd_sf"/>
</dbReference>
<evidence type="ECO:0000256" key="1">
    <source>
        <dbReference type="ARBA" id="ARBA00023015"/>
    </source>
</evidence>
<proteinExistence type="predicted"/>
<dbReference type="RefSeq" id="WP_003776872.1">
    <property type="nucleotide sequence ID" value="NZ_JH992957.1"/>
</dbReference>
<dbReference type="InterPro" id="IPR051081">
    <property type="entry name" value="HTH_MetalResp_TranReg"/>
</dbReference>
<feature type="domain" description="HTH arsR-type" evidence="4">
    <location>
        <begin position="1"/>
        <end position="92"/>
    </location>
</feature>
<dbReference type="GO" id="GO:0003677">
    <property type="term" value="F:DNA binding"/>
    <property type="evidence" value="ECO:0007669"/>
    <property type="project" value="UniProtKB-KW"/>
</dbReference>
<dbReference type="CDD" id="cd00090">
    <property type="entry name" value="HTH_ARSR"/>
    <property type="match status" value="1"/>
</dbReference>
<dbReference type="NCBIfam" id="NF033788">
    <property type="entry name" value="HTH_metalloreg"/>
    <property type="match status" value="1"/>
</dbReference>
<dbReference type="eggNOG" id="COG0640">
    <property type="taxonomic scope" value="Bacteria"/>
</dbReference>
<dbReference type="HOGENOM" id="CLU_097806_3_5_9"/>
<dbReference type="PANTHER" id="PTHR33154:SF18">
    <property type="entry name" value="ARSENICAL RESISTANCE OPERON REPRESSOR"/>
    <property type="match status" value="1"/>
</dbReference>
<gene>
    <name evidence="5" type="ORF">HMPREF9698_00421</name>
</gene>
<evidence type="ECO:0000313" key="5">
    <source>
        <dbReference type="EMBL" id="EKU94109.1"/>
    </source>
</evidence>
<dbReference type="SUPFAM" id="SSF46785">
    <property type="entry name" value="Winged helix' DNA-binding domain"/>
    <property type="match status" value="1"/>
</dbReference>
<evidence type="ECO:0000256" key="3">
    <source>
        <dbReference type="ARBA" id="ARBA00023163"/>
    </source>
</evidence>
<dbReference type="InterPro" id="IPR011991">
    <property type="entry name" value="ArsR-like_HTH"/>
</dbReference>
<evidence type="ECO:0000259" key="4">
    <source>
        <dbReference type="PROSITE" id="PS50987"/>
    </source>
</evidence>
<sequence length="102" mass="11732">MDYIAQSSLIKALANPNRLKIIDILSCGEQCACDLLEHFNFSQPTLSHHVNILSKSDLVKVRKQGQWNYYSLNQPKCTEIIIDLMQMFNQTEECICKEKSPI</sequence>
<dbReference type="PROSITE" id="PS00846">
    <property type="entry name" value="HTH_ARSR_1"/>
    <property type="match status" value="1"/>
</dbReference>
<dbReference type="PANTHER" id="PTHR33154">
    <property type="entry name" value="TRANSCRIPTIONAL REGULATOR, ARSR FAMILY"/>
    <property type="match status" value="1"/>
</dbReference>
<dbReference type="InterPro" id="IPR018334">
    <property type="entry name" value="ArsR_HTH"/>
</dbReference>
<dbReference type="STRING" id="883081.HMPREF9698_00421"/>
<keyword evidence="2" id="KW-0238">DNA-binding</keyword>
<dbReference type="OrthoDB" id="9798835at2"/>